<dbReference type="EMBL" id="VSRR010023405">
    <property type="protein sequence ID" value="MPC65466.1"/>
    <property type="molecule type" value="Genomic_DNA"/>
</dbReference>
<comment type="caution">
    <text evidence="2">The sequence shown here is derived from an EMBL/GenBank/DDBJ whole genome shotgun (WGS) entry which is preliminary data.</text>
</comment>
<evidence type="ECO:0000256" key="1">
    <source>
        <dbReference type="SAM" id="MobiDB-lite"/>
    </source>
</evidence>
<reference evidence="2 3" key="1">
    <citation type="submission" date="2019-05" db="EMBL/GenBank/DDBJ databases">
        <title>Another draft genome of Portunus trituberculatus and its Hox gene families provides insights of decapod evolution.</title>
        <authorList>
            <person name="Jeong J.-H."/>
            <person name="Song I."/>
            <person name="Kim S."/>
            <person name="Choi T."/>
            <person name="Kim D."/>
            <person name="Ryu S."/>
            <person name="Kim W."/>
        </authorList>
    </citation>
    <scope>NUCLEOTIDE SEQUENCE [LARGE SCALE GENOMIC DNA]</scope>
    <source>
        <tissue evidence="2">Muscle</tissue>
    </source>
</reference>
<feature type="compositionally biased region" description="Polar residues" evidence="1">
    <location>
        <begin position="7"/>
        <end position="16"/>
    </location>
</feature>
<sequence>MTPLYLPSSSPNTSPFHPSLFPPTPNPSRRATTSPPLHHRLLTYGRGELAVHSCHDPPRNPPPHPRSAPATRPEPGLTTHDLHDKTRGTSASPV</sequence>
<organism evidence="2 3">
    <name type="scientific">Portunus trituberculatus</name>
    <name type="common">Swimming crab</name>
    <name type="synonym">Neptunus trituberculatus</name>
    <dbReference type="NCBI Taxonomy" id="210409"/>
    <lineage>
        <taxon>Eukaryota</taxon>
        <taxon>Metazoa</taxon>
        <taxon>Ecdysozoa</taxon>
        <taxon>Arthropoda</taxon>
        <taxon>Crustacea</taxon>
        <taxon>Multicrustacea</taxon>
        <taxon>Malacostraca</taxon>
        <taxon>Eumalacostraca</taxon>
        <taxon>Eucarida</taxon>
        <taxon>Decapoda</taxon>
        <taxon>Pleocyemata</taxon>
        <taxon>Brachyura</taxon>
        <taxon>Eubrachyura</taxon>
        <taxon>Portunoidea</taxon>
        <taxon>Portunidae</taxon>
        <taxon>Portuninae</taxon>
        <taxon>Portunus</taxon>
    </lineage>
</organism>
<accession>A0A5B7H6B0</accession>
<evidence type="ECO:0000313" key="3">
    <source>
        <dbReference type="Proteomes" id="UP000324222"/>
    </source>
</evidence>
<name>A0A5B7H6B0_PORTR</name>
<feature type="region of interest" description="Disordered" evidence="1">
    <location>
        <begin position="1"/>
        <end position="94"/>
    </location>
</feature>
<protein>
    <submittedName>
        <fullName evidence="2">Uncharacterized protein</fullName>
    </submittedName>
</protein>
<dbReference type="Proteomes" id="UP000324222">
    <property type="component" value="Unassembled WGS sequence"/>
</dbReference>
<keyword evidence="3" id="KW-1185">Reference proteome</keyword>
<gene>
    <name evidence="2" type="ORF">E2C01_059600</name>
</gene>
<dbReference type="AlphaFoldDB" id="A0A5B7H6B0"/>
<evidence type="ECO:0000313" key="2">
    <source>
        <dbReference type="EMBL" id="MPC65466.1"/>
    </source>
</evidence>
<proteinExistence type="predicted"/>